<accession>G6XKW6</accession>
<gene>
    <name evidence="3" type="ORF">GMO_21320</name>
</gene>
<proteinExistence type="predicted"/>
<reference evidence="3 4" key="1">
    <citation type="submission" date="2011-10" db="EMBL/GenBank/DDBJ databases">
        <title>Genome sequence of Gluconobacter morbifer G707, isolated from Drosophila gut.</title>
        <authorList>
            <person name="Lee W.-J."/>
            <person name="Kim E.-K."/>
        </authorList>
    </citation>
    <scope>NUCLEOTIDE SEQUENCE [LARGE SCALE GENOMIC DNA]</scope>
    <source>
        <strain evidence="3 4">G707</strain>
    </source>
</reference>
<evidence type="ECO:0000259" key="2">
    <source>
        <dbReference type="Pfam" id="PF10145"/>
    </source>
</evidence>
<sequence>MSGSLTAQFELTLVDQMSAPIEKIEQILGRLNTTLDRMGHNPAFDEVWEPVPRCVEQTTTLTEALEQATSAATALDAALSRTGTGSGTAVTGLDAVTAAAQRTAEAVNRMPMPMPVPGMGVPRVQGDSPPEEEEPERPGYGRRVWGATQHFHEATERSIGQAFGAAAAGFGLVEPVKAAAEYDNTIRHIGIGLDLHGAANDAFTDSFGTQMARLARATGQKSEDLAESAGFLSREQYNREQINAVLPVIAQISTAYNAHPDAVAKSAFSLQKQIGVTDAQLGGALASVAIAGKSADLPFETLAPLLPQAAAIGSVFGMHGRQGVDDLATSLAVIRKYTGSDGHAVTDFTQLVTDLNSGHTAKRLSHYGIDMYGIEEAARHRGADPLVAIMAQIDRITRHGSDARVLGDLFRNQQSYVGAAALLGDFKDYQEIHRRTSGANQSIINQDYLDGTKSLRIQTQAFDESWEQLERRIGVGFAPILHDVTTGFHGLTEAMESADKTAPGLTTGIMGLGGAALASVAGMGALGAVAGPLRAGFGIVTTVLEGVGIAGVAAVSELAIVGAAVGVVGYEIYHNWDRITGQFSAFEHWVSGWSERVSGYVSGAFSHAFPQFPGSQQMSGPLIVPTTGPGWHTPMRLEVRHDPGLKVTAAPHPSVHTTVLPSGGRTLNRP</sequence>
<dbReference type="STRING" id="1088869.GMO_21320"/>
<keyword evidence="4" id="KW-1185">Reference proteome</keyword>
<dbReference type="RefSeq" id="WP_008852279.1">
    <property type="nucleotide sequence ID" value="NZ_AGQV01000008.1"/>
</dbReference>
<name>G6XKW6_9PROT</name>
<organism evidence="3 4">
    <name type="scientific">Gluconobacter morbifer G707</name>
    <dbReference type="NCBI Taxonomy" id="1088869"/>
    <lineage>
        <taxon>Bacteria</taxon>
        <taxon>Pseudomonadati</taxon>
        <taxon>Pseudomonadota</taxon>
        <taxon>Alphaproteobacteria</taxon>
        <taxon>Acetobacterales</taxon>
        <taxon>Acetobacteraceae</taxon>
        <taxon>Gluconobacter</taxon>
    </lineage>
</organism>
<protein>
    <recommendedName>
        <fullName evidence="2">Phage tail tape measure protein domain-containing protein</fullName>
    </recommendedName>
</protein>
<feature type="region of interest" description="Disordered" evidence="1">
    <location>
        <begin position="648"/>
        <end position="670"/>
    </location>
</feature>
<evidence type="ECO:0000313" key="4">
    <source>
        <dbReference type="Proteomes" id="UP000004949"/>
    </source>
</evidence>
<dbReference type="PATRIC" id="fig|1088869.3.peg.2126"/>
<dbReference type="EMBL" id="AGQV01000008">
    <property type="protein sequence ID" value="EHH67561.1"/>
    <property type="molecule type" value="Genomic_DNA"/>
</dbReference>
<evidence type="ECO:0000256" key="1">
    <source>
        <dbReference type="SAM" id="MobiDB-lite"/>
    </source>
</evidence>
<dbReference type="Proteomes" id="UP000004949">
    <property type="component" value="Unassembled WGS sequence"/>
</dbReference>
<dbReference type="NCBIfam" id="TIGR01760">
    <property type="entry name" value="tape_meas_TP901"/>
    <property type="match status" value="1"/>
</dbReference>
<dbReference type="OrthoDB" id="7218471at2"/>
<dbReference type="AlphaFoldDB" id="G6XKW6"/>
<evidence type="ECO:0000313" key="3">
    <source>
        <dbReference type="EMBL" id="EHH67561.1"/>
    </source>
</evidence>
<dbReference type="Pfam" id="PF10145">
    <property type="entry name" value="PhageMin_Tail"/>
    <property type="match status" value="1"/>
</dbReference>
<dbReference type="eggNOG" id="COG5283">
    <property type="taxonomic scope" value="Bacteria"/>
</dbReference>
<dbReference type="InterPro" id="IPR010090">
    <property type="entry name" value="Phage_tape_meas"/>
</dbReference>
<comment type="caution">
    <text evidence="3">The sequence shown here is derived from an EMBL/GenBank/DDBJ whole genome shotgun (WGS) entry which is preliminary data.</text>
</comment>
<feature type="domain" description="Phage tail tape measure protein" evidence="2">
    <location>
        <begin position="213"/>
        <end position="402"/>
    </location>
</feature>